<name>A0A6N1X912_9BURK</name>
<geneLocation type="plasmid" evidence="2 3">
    <name>unnamed1</name>
</geneLocation>
<protein>
    <submittedName>
        <fullName evidence="2">Uncharacterized protein</fullName>
    </submittedName>
</protein>
<keyword evidence="3" id="KW-1185">Reference proteome</keyword>
<keyword evidence="2" id="KW-0614">Plasmid</keyword>
<proteinExistence type="predicted"/>
<dbReference type="AlphaFoldDB" id="A0A6N1X912"/>
<dbReference type="EMBL" id="CP054841">
    <property type="protein sequence ID" value="QKV55298.1"/>
    <property type="molecule type" value="Genomic_DNA"/>
</dbReference>
<evidence type="ECO:0000313" key="2">
    <source>
        <dbReference type="EMBL" id="QKV55298.1"/>
    </source>
</evidence>
<reference evidence="2 3" key="1">
    <citation type="submission" date="2020-06" db="EMBL/GenBank/DDBJ databases">
        <title>Acidovorax antarctica sp. nov., isolated from Corinth ice sheet soil, Antarctic Fields Peninsula.</title>
        <authorList>
            <person name="Xu Q."/>
            <person name="Peng F."/>
        </authorList>
    </citation>
    <scope>NUCLEOTIDE SEQUENCE [LARGE SCALE GENOMIC DNA]</scope>
    <source>
        <strain evidence="2 3">16-35-5</strain>
        <plasmid evidence="2 3">unnamed1</plasmid>
    </source>
</reference>
<gene>
    <name evidence="2" type="ORF">HUK68_20410</name>
</gene>
<dbReference type="KEGG" id="aant:HUK68_20410"/>
<feature type="compositionally biased region" description="Pro residues" evidence="1">
    <location>
        <begin position="71"/>
        <end position="81"/>
    </location>
</feature>
<dbReference type="Proteomes" id="UP000509579">
    <property type="component" value="Plasmid unnamed1"/>
</dbReference>
<dbReference type="RefSeq" id="WP_175506087.1">
    <property type="nucleotide sequence ID" value="NZ_CP054841.1"/>
</dbReference>
<organism evidence="2 3">
    <name type="scientific">Comamonas antarctica</name>
    <dbReference type="NCBI Taxonomy" id="2743470"/>
    <lineage>
        <taxon>Bacteria</taxon>
        <taxon>Pseudomonadati</taxon>
        <taxon>Pseudomonadota</taxon>
        <taxon>Betaproteobacteria</taxon>
        <taxon>Burkholderiales</taxon>
        <taxon>Comamonadaceae</taxon>
        <taxon>Comamonas</taxon>
    </lineage>
</organism>
<evidence type="ECO:0000256" key="1">
    <source>
        <dbReference type="SAM" id="MobiDB-lite"/>
    </source>
</evidence>
<accession>A0A6N1X912</accession>
<sequence length="102" mass="11131">MRTLLRPIAVSVEEPVAGQFRWLLSERGSEGAWSQLRRAPQPVSSYRQAMAEGLMALEAMIDDLEIGPRSPAGPQPAPPRSDAPRHPTRAPKPGFFGFGPAR</sequence>
<feature type="region of interest" description="Disordered" evidence="1">
    <location>
        <begin position="64"/>
        <end position="102"/>
    </location>
</feature>
<evidence type="ECO:0000313" key="3">
    <source>
        <dbReference type="Proteomes" id="UP000509579"/>
    </source>
</evidence>